<dbReference type="AlphaFoldDB" id="A0A2N0AK36"/>
<evidence type="ECO:0000256" key="1">
    <source>
        <dbReference type="ARBA" id="ARBA00023015"/>
    </source>
</evidence>
<evidence type="ECO:0000256" key="2">
    <source>
        <dbReference type="ARBA" id="ARBA00023125"/>
    </source>
</evidence>
<reference evidence="6 7" key="1">
    <citation type="submission" date="2017-07" db="EMBL/GenBank/DDBJ databases">
        <title>Leptospira spp. isolated from tropical soils.</title>
        <authorList>
            <person name="Thibeaux R."/>
            <person name="Iraola G."/>
            <person name="Ferres I."/>
            <person name="Bierque E."/>
            <person name="Girault D."/>
            <person name="Soupe-Gilbert M.-E."/>
            <person name="Picardeau M."/>
            <person name="Goarant C."/>
        </authorList>
    </citation>
    <scope>NUCLEOTIDE SEQUENCE [LARGE SCALE GENOMIC DNA]</scope>
    <source>
        <strain evidence="6 7">FH2-B-A1</strain>
    </source>
</reference>
<dbReference type="EMBL" id="NPDX01000002">
    <property type="protein sequence ID" value="PJZ84627.1"/>
    <property type="molecule type" value="Genomic_DNA"/>
</dbReference>
<sequence>MNIKLNPRKIPQQKRSKERYQKIIDTTIELLGEVGYDDLTTDLIAERSEIPVGSIYQFFPNKESIIYSHAESCYLMLHDFFFKLVDEELKKRKKFTHEFIDFTLYSFERTLNEVKGYRLINSILYTNQALLKLDIESNERFAKSLAEKVILYLFPKVDKKRAYYSSLMIVETVDSVVKIAQRKGKPAEKKAVLSELQNLLFVYFSSFL</sequence>
<dbReference type="PRINTS" id="PR00455">
    <property type="entry name" value="HTHTETR"/>
</dbReference>
<dbReference type="Gene3D" id="1.10.357.10">
    <property type="entry name" value="Tetracycline Repressor, domain 2"/>
    <property type="match status" value="1"/>
</dbReference>
<feature type="DNA-binding region" description="H-T-H motif" evidence="4">
    <location>
        <begin position="40"/>
        <end position="59"/>
    </location>
</feature>
<dbReference type="SUPFAM" id="SSF46689">
    <property type="entry name" value="Homeodomain-like"/>
    <property type="match status" value="1"/>
</dbReference>
<dbReference type="GO" id="GO:0000976">
    <property type="term" value="F:transcription cis-regulatory region binding"/>
    <property type="evidence" value="ECO:0007669"/>
    <property type="project" value="TreeGrafter"/>
</dbReference>
<dbReference type="Proteomes" id="UP000232145">
    <property type="component" value="Unassembled WGS sequence"/>
</dbReference>
<keyword evidence="1" id="KW-0805">Transcription regulation</keyword>
<evidence type="ECO:0000256" key="4">
    <source>
        <dbReference type="PROSITE-ProRule" id="PRU00335"/>
    </source>
</evidence>
<keyword evidence="3" id="KW-0804">Transcription</keyword>
<dbReference type="PANTHER" id="PTHR30055">
    <property type="entry name" value="HTH-TYPE TRANSCRIPTIONAL REGULATOR RUTR"/>
    <property type="match status" value="1"/>
</dbReference>
<dbReference type="GO" id="GO:0003700">
    <property type="term" value="F:DNA-binding transcription factor activity"/>
    <property type="evidence" value="ECO:0007669"/>
    <property type="project" value="TreeGrafter"/>
</dbReference>
<dbReference type="RefSeq" id="WP_100744028.1">
    <property type="nucleotide sequence ID" value="NZ_NPDW01000002.1"/>
</dbReference>
<protein>
    <submittedName>
        <fullName evidence="6">AcrR family transcriptional regulator</fullName>
    </submittedName>
</protein>
<comment type="caution">
    <text evidence="6">The sequence shown here is derived from an EMBL/GenBank/DDBJ whole genome shotgun (WGS) entry which is preliminary data.</text>
</comment>
<dbReference type="OrthoDB" id="9812993at2"/>
<dbReference type="Pfam" id="PF00440">
    <property type="entry name" value="TetR_N"/>
    <property type="match status" value="1"/>
</dbReference>
<organism evidence="6 7">
    <name type="scientific">Leptospira harrisiae</name>
    <dbReference type="NCBI Taxonomy" id="2023189"/>
    <lineage>
        <taxon>Bacteria</taxon>
        <taxon>Pseudomonadati</taxon>
        <taxon>Spirochaetota</taxon>
        <taxon>Spirochaetia</taxon>
        <taxon>Leptospirales</taxon>
        <taxon>Leptospiraceae</taxon>
        <taxon>Leptospira</taxon>
    </lineage>
</organism>
<gene>
    <name evidence="6" type="ORF">CH364_11515</name>
</gene>
<evidence type="ECO:0000256" key="3">
    <source>
        <dbReference type="ARBA" id="ARBA00023163"/>
    </source>
</evidence>
<evidence type="ECO:0000313" key="6">
    <source>
        <dbReference type="EMBL" id="PJZ84627.1"/>
    </source>
</evidence>
<dbReference type="InterPro" id="IPR009057">
    <property type="entry name" value="Homeodomain-like_sf"/>
</dbReference>
<evidence type="ECO:0000259" key="5">
    <source>
        <dbReference type="PROSITE" id="PS50977"/>
    </source>
</evidence>
<dbReference type="InterPro" id="IPR001647">
    <property type="entry name" value="HTH_TetR"/>
</dbReference>
<feature type="domain" description="HTH tetR-type" evidence="5">
    <location>
        <begin position="17"/>
        <end position="77"/>
    </location>
</feature>
<accession>A0A2N0AK36</accession>
<dbReference type="InterPro" id="IPR050109">
    <property type="entry name" value="HTH-type_TetR-like_transc_reg"/>
</dbReference>
<evidence type="ECO:0000313" key="7">
    <source>
        <dbReference type="Proteomes" id="UP000232145"/>
    </source>
</evidence>
<dbReference type="PANTHER" id="PTHR30055:SF234">
    <property type="entry name" value="HTH-TYPE TRANSCRIPTIONAL REGULATOR BETI"/>
    <property type="match status" value="1"/>
</dbReference>
<name>A0A2N0AK36_9LEPT</name>
<proteinExistence type="predicted"/>
<dbReference type="PROSITE" id="PS50977">
    <property type="entry name" value="HTH_TETR_2"/>
    <property type="match status" value="1"/>
</dbReference>
<keyword evidence="2 4" id="KW-0238">DNA-binding</keyword>
<keyword evidence="7" id="KW-1185">Reference proteome</keyword>